<feature type="transmembrane region" description="Helical" evidence="2">
    <location>
        <begin position="239"/>
        <end position="261"/>
    </location>
</feature>
<name>A0AA43GVL0_9CYAN</name>
<evidence type="ECO:0008006" key="5">
    <source>
        <dbReference type="Google" id="ProtNLM"/>
    </source>
</evidence>
<keyword evidence="1" id="KW-0175">Coiled coil</keyword>
<comment type="caution">
    <text evidence="3">The sequence shown here is derived from an EMBL/GenBank/DDBJ whole genome shotgun (WGS) entry which is preliminary data.</text>
</comment>
<dbReference type="RefSeq" id="WP_280656117.1">
    <property type="nucleotide sequence ID" value="NZ_JANQDH010000119.1"/>
</dbReference>
<feature type="transmembrane region" description="Helical" evidence="2">
    <location>
        <begin position="282"/>
        <end position="308"/>
    </location>
</feature>
<feature type="coiled-coil region" evidence="1">
    <location>
        <begin position="130"/>
        <end position="207"/>
    </location>
</feature>
<evidence type="ECO:0000256" key="1">
    <source>
        <dbReference type="SAM" id="Coils"/>
    </source>
</evidence>
<dbReference type="EMBL" id="JANQDH010000119">
    <property type="protein sequence ID" value="MDH6062176.1"/>
    <property type="molecule type" value="Genomic_DNA"/>
</dbReference>
<sequence length="412" mass="47797">MFNKLTRVWRQFFRKSRKINNEPLNRVSLVVIIVIDIFILINVFTGLDDISRWHISPSQAYPCYSQWEDYGRKTNPDKDYEIVTGSLSPINIQGSQEEIYLQAQERHLGKVYSTCLEYAKYQDKINVTANQQIIKNIDQKQTQVSQLEQSNSNIRAQYDSTLLETIAGQPREQSINSVSAAKAKQELEKNNQTISKVKQEIEILKNQLVTKPESTNFLTFLKEDNKFKELKANYQQASFWYPSIQLTLQALFLVPLILVALSVHNFAQRREYGLISLISWHLLVVFFIPLLLKIFTFLQVGVLFTFIFNILSRILGGLLFLVSYVYILLIPVLGFAIIQLFQKVILNTKSQAVRRVQNSRCVNCAKKIRHQDKYCPHCGYYQYIECANCHNLTYKYLAHCHHCGTVQDMSNS</sequence>
<keyword evidence="2" id="KW-1133">Transmembrane helix</keyword>
<evidence type="ECO:0000313" key="4">
    <source>
        <dbReference type="Proteomes" id="UP001159387"/>
    </source>
</evidence>
<keyword evidence="2" id="KW-0472">Membrane</keyword>
<keyword evidence="4" id="KW-1185">Reference proteome</keyword>
<feature type="transmembrane region" description="Helical" evidence="2">
    <location>
        <begin position="24"/>
        <end position="47"/>
    </location>
</feature>
<evidence type="ECO:0000313" key="3">
    <source>
        <dbReference type="EMBL" id="MDH6062176.1"/>
    </source>
</evidence>
<dbReference type="AlphaFoldDB" id="A0AA43GVL0"/>
<feature type="transmembrane region" description="Helical" evidence="2">
    <location>
        <begin position="314"/>
        <end position="341"/>
    </location>
</feature>
<evidence type="ECO:0000256" key="2">
    <source>
        <dbReference type="SAM" id="Phobius"/>
    </source>
</evidence>
<accession>A0AA43GVL0</accession>
<organism evidence="3 4">
    <name type="scientific">Chrysosporum bergii ANA360D</name>
    <dbReference type="NCBI Taxonomy" id="617107"/>
    <lineage>
        <taxon>Bacteria</taxon>
        <taxon>Bacillati</taxon>
        <taxon>Cyanobacteriota</taxon>
        <taxon>Cyanophyceae</taxon>
        <taxon>Nostocales</taxon>
        <taxon>Nodulariaceae</taxon>
        <taxon>Chrysosporum</taxon>
    </lineage>
</organism>
<keyword evidence="2" id="KW-0812">Transmembrane</keyword>
<protein>
    <recommendedName>
        <fullName evidence="5">Zinc ribbon domain-containing protein</fullName>
    </recommendedName>
</protein>
<reference evidence="3 4" key="1">
    <citation type="journal article" date="2023" name="J. Phycol.">
        <title>Chrysosporum ovalisporum is synonymous with the true-branching cyanobacterium Umezakia natans (Nostocales/Aphanizomenonaceae).</title>
        <authorList>
            <person name="McGregor G.B."/>
            <person name="Sendall B.C."/>
            <person name="Niiyama Y."/>
            <person name="Tuji A."/>
            <person name="Willis A."/>
        </authorList>
    </citation>
    <scope>NUCLEOTIDE SEQUENCE [LARGE SCALE GENOMIC DNA]</scope>
    <source>
        <strain evidence="3 4">ANA360D</strain>
    </source>
</reference>
<dbReference type="Proteomes" id="UP001159387">
    <property type="component" value="Unassembled WGS sequence"/>
</dbReference>
<gene>
    <name evidence="3" type="ORF">NWP17_17335</name>
</gene>
<proteinExistence type="predicted"/>